<feature type="domain" description="NAD/GMP synthase" evidence="11">
    <location>
        <begin position="29"/>
        <end position="271"/>
    </location>
</feature>
<feature type="binding site" evidence="8">
    <location>
        <position position="56"/>
    </location>
    <ligand>
        <name>Mg(2+)</name>
        <dbReference type="ChEBI" id="CHEBI:18420"/>
    </ligand>
</feature>
<dbReference type="HAMAP" id="MF_00193">
    <property type="entry name" value="NadE_ammonia_dep"/>
    <property type="match status" value="1"/>
</dbReference>
<evidence type="ECO:0000256" key="1">
    <source>
        <dbReference type="ARBA" id="ARBA00005859"/>
    </source>
</evidence>
<evidence type="ECO:0000256" key="2">
    <source>
        <dbReference type="ARBA" id="ARBA00022598"/>
    </source>
</evidence>
<comment type="similarity">
    <text evidence="1 8 9">Belongs to the NAD synthetase family.</text>
</comment>
<sequence>MTKPARGEGDTIKITVKDVLEIDYEKVLVVIKNFMRKYFETTGADNLVIGLSGGIDSSTLLAVLAETVDREKIIALILPDTRVTPEEDVKDAVLLAEKYGVRYHIVEIDRIVDSFTVIPGFNIDGKLDTGNLRARIRMAIMYYYANRYNGIVVGSSDRSELLIGYFTKYGDGGADILPLGCLFKTQVRMLGKRLGLPRRITEKPSSPRLWRDHLAEEEIGLKYEEVDLILYGLFDKKLPPNEVAEAVGVPESAVKKVLKMHCLSRHKRRFPPIPSLPWNDNPVGELEYL</sequence>
<dbReference type="GO" id="GO:0008795">
    <property type="term" value="F:NAD+ synthase activity"/>
    <property type="evidence" value="ECO:0007669"/>
    <property type="project" value="UniProtKB-UniRule"/>
</dbReference>
<evidence type="ECO:0000256" key="10">
    <source>
        <dbReference type="RuleBase" id="RU003812"/>
    </source>
</evidence>
<feature type="binding site" description="in other chain" evidence="8">
    <location>
        <position position="135"/>
    </location>
    <ligand>
        <name>deamido-NAD(+)</name>
        <dbReference type="ChEBI" id="CHEBI:58437"/>
        <note>ligand shared between two neighboring subunits</note>
    </ligand>
</feature>
<keyword evidence="2 8" id="KW-0436">Ligase</keyword>
<dbReference type="EC" id="6.3.1.5" evidence="8 10"/>
<dbReference type="NCBIfam" id="NF010587">
    <property type="entry name" value="PRK13980.1"/>
    <property type="match status" value="1"/>
</dbReference>
<comment type="catalytic activity">
    <reaction evidence="8 10">
        <text>deamido-NAD(+) + NH4(+) + ATP = AMP + diphosphate + NAD(+) + H(+)</text>
        <dbReference type="Rhea" id="RHEA:21188"/>
        <dbReference type="ChEBI" id="CHEBI:15378"/>
        <dbReference type="ChEBI" id="CHEBI:28938"/>
        <dbReference type="ChEBI" id="CHEBI:30616"/>
        <dbReference type="ChEBI" id="CHEBI:33019"/>
        <dbReference type="ChEBI" id="CHEBI:57540"/>
        <dbReference type="ChEBI" id="CHEBI:58437"/>
        <dbReference type="ChEBI" id="CHEBI:456215"/>
        <dbReference type="EC" id="6.3.1.5"/>
    </reaction>
</comment>
<keyword evidence="6 8" id="KW-0460">Magnesium</keyword>
<dbReference type="InterPro" id="IPR022926">
    <property type="entry name" value="NH(3)-dep_NAD(+)_synth"/>
</dbReference>
<evidence type="ECO:0000256" key="9">
    <source>
        <dbReference type="RuleBase" id="RU003811"/>
    </source>
</evidence>
<evidence type="ECO:0000256" key="4">
    <source>
        <dbReference type="ARBA" id="ARBA00022741"/>
    </source>
</evidence>
<feature type="binding site" description="in other chain" evidence="8">
    <location>
        <begin position="266"/>
        <end position="267"/>
    </location>
    <ligand>
        <name>deamido-NAD(+)</name>
        <dbReference type="ChEBI" id="CHEBI:58437"/>
        <note>ligand shared between two neighboring subunits</note>
    </ligand>
</feature>
<dbReference type="PANTHER" id="PTHR23090:SF9">
    <property type="entry name" value="GLUTAMINE-DEPENDENT NAD(+) SYNTHETASE"/>
    <property type="match status" value="1"/>
</dbReference>
<comment type="subunit">
    <text evidence="8">Homodimer.</text>
</comment>
<protein>
    <recommendedName>
        <fullName evidence="8 10">NH(3)-dependent NAD(+) synthetase</fullName>
        <ecNumber evidence="8 10">6.3.1.5</ecNumber>
    </recommendedName>
</protein>
<gene>
    <name evidence="8" type="primary">nadE</name>
    <name evidence="12" type="ORF">ENP55_04615</name>
</gene>
<dbReference type="PANTHER" id="PTHR23090">
    <property type="entry name" value="NH 3 /GLUTAMINE-DEPENDENT NAD + SYNTHETASE"/>
    <property type="match status" value="1"/>
</dbReference>
<evidence type="ECO:0000256" key="5">
    <source>
        <dbReference type="ARBA" id="ARBA00022840"/>
    </source>
</evidence>
<evidence type="ECO:0000313" key="12">
    <source>
        <dbReference type="EMBL" id="HEF87562.1"/>
    </source>
</evidence>
<comment type="caution">
    <text evidence="8">Lacks conserved residue(s) required for the propagation of feature annotation.</text>
</comment>
<dbReference type="SUPFAM" id="SSF52402">
    <property type="entry name" value="Adenine nucleotide alpha hydrolases-like"/>
    <property type="match status" value="1"/>
</dbReference>
<dbReference type="Pfam" id="PF02540">
    <property type="entry name" value="NAD_synthase"/>
    <property type="match status" value="1"/>
</dbReference>
<dbReference type="GO" id="GO:0004359">
    <property type="term" value="F:glutaminase activity"/>
    <property type="evidence" value="ECO:0007669"/>
    <property type="project" value="InterPro"/>
</dbReference>
<dbReference type="GO" id="GO:0009435">
    <property type="term" value="P:NAD+ biosynthetic process"/>
    <property type="evidence" value="ECO:0007669"/>
    <property type="project" value="UniProtKB-UniRule"/>
</dbReference>
<dbReference type="Gene3D" id="3.40.50.620">
    <property type="entry name" value="HUPs"/>
    <property type="match status" value="1"/>
</dbReference>
<accession>A0A7C2FF50</accession>
<dbReference type="GO" id="GO:0005524">
    <property type="term" value="F:ATP binding"/>
    <property type="evidence" value="ECO:0007669"/>
    <property type="project" value="UniProtKB-UniRule"/>
</dbReference>
<keyword evidence="3 8" id="KW-0479">Metal-binding</keyword>
<dbReference type="GO" id="GO:0046872">
    <property type="term" value="F:metal ion binding"/>
    <property type="evidence" value="ECO:0007669"/>
    <property type="project" value="UniProtKB-KW"/>
</dbReference>
<proteinExistence type="inferred from homology"/>
<name>A0A7C2FF50_9CREN</name>
<feature type="binding site" evidence="8">
    <location>
        <begin position="50"/>
        <end position="57"/>
    </location>
    <ligand>
        <name>ATP</name>
        <dbReference type="ChEBI" id="CHEBI:30616"/>
    </ligand>
</feature>
<comment type="function">
    <text evidence="8">Catalyzes the ATP-dependent amidation of deamido-NAD to form NAD. Uses ammonia as a nitrogen source.</text>
</comment>
<feature type="binding site" evidence="8">
    <location>
        <position position="184"/>
    </location>
    <ligand>
        <name>ATP</name>
        <dbReference type="ChEBI" id="CHEBI:30616"/>
    </ligand>
</feature>
<dbReference type="InterPro" id="IPR022310">
    <property type="entry name" value="NAD/GMP_synthase"/>
</dbReference>
<comment type="caution">
    <text evidence="12">The sequence shown here is derived from an EMBL/GenBank/DDBJ whole genome shotgun (WGS) entry which is preliminary data.</text>
</comment>
<keyword evidence="4 8" id="KW-0547">Nucleotide-binding</keyword>
<evidence type="ECO:0000256" key="6">
    <source>
        <dbReference type="ARBA" id="ARBA00022842"/>
    </source>
</evidence>
<keyword evidence="7 8" id="KW-0520">NAD</keyword>
<feature type="binding site" evidence="8">
    <location>
        <position position="160"/>
    </location>
    <ligand>
        <name>Mg(2+)</name>
        <dbReference type="ChEBI" id="CHEBI:18420"/>
    </ligand>
</feature>
<dbReference type="NCBIfam" id="TIGR00552">
    <property type="entry name" value="nadE"/>
    <property type="match status" value="1"/>
</dbReference>
<evidence type="ECO:0000259" key="11">
    <source>
        <dbReference type="Pfam" id="PF02540"/>
    </source>
</evidence>
<comment type="pathway">
    <text evidence="8">Cofactor biosynthesis; NAD(+) biosynthesis; NAD(+) from deamido-NAD(+) (ammonia route): step 1/1.</text>
</comment>
<evidence type="ECO:0000256" key="8">
    <source>
        <dbReference type="HAMAP-Rule" id="MF_00193"/>
    </source>
</evidence>
<dbReference type="InterPro" id="IPR014729">
    <property type="entry name" value="Rossmann-like_a/b/a_fold"/>
</dbReference>
<dbReference type="AlphaFoldDB" id="A0A7C2FF50"/>
<dbReference type="InterPro" id="IPR003694">
    <property type="entry name" value="NAD_synthase"/>
</dbReference>
<organism evidence="12">
    <name type="scientific">Thermosphaera aggregans</name>
    <dbReference type="NCBI Taxonomy" id="54254"/>
    <lineage>
        <taxon>Archaea</taxon>
        <taxon>Thermoproteota</taxon>
        <taxon>Thermoprotei</taxon>
        <taxon>Desulfurococcales</taxon>
        <taxon>Desulfurococcaceae</taxon>
        <taxon>Thermosphaera</taxon>
    </lineage>
</organism>
<dbReference type="UniPathway" id="UPA00253">
    <property type="reaction ID" value="UER00333"/>
</dbReference>
<feature type="binding site" evidence="8">
    <location>
        <position position="175"/>
    </location>
    <ligand>
        <name>deamido-NAD(+)</name>
        <dbReference type="ChEBI" id="CHEBI:58437"/>
        <note>ligand shared between two neighboring subunits</note>
    </ligand>
</feature>
<dbReference type="GO" id="GO:0003952">
    <property type="term" value="F:NAD+ synthase (glutamine-hydrolyzing) activity"/>
    <property type="evidence" value="ECO:0007669"/>
    <property type="project" value="InterPro"/>
</dbReference>
<reference evidence="12" key="1">
    <citation type="journal article" date="2020" name="mSystems">
        <title>Genome- and Community-Level Interaction Insights into Carbon Utilization and Element Cycling Functions of Hydrothermarchaeota in Hydrothermal Sediment.</title>
        <authorList>
            <person name="Zhou Z."/>
            <person name="Liu Y."/>
            <person name="Xu W."/>
            <person name="Pan J."/>
            <person name="Luo Z.H."/>
            <person name="Li M."/>
        </authorList>
    </citation>
    <scope>NUCLEOTIDE SEQUENCE [LARGE SCALE GENOMIC DNA]</scope>
    <source>
        <strain evidence="12">SpSt-23</strain>
    </source>
</reference>
<dbReference type="EMBL" id="DSJT01000023">
    <property type="protein sequence ID" value="HEF87562.1"/>
    <property type="molecule type" value="Genomic_DNA"/>
</dbReference>
<evidence type="ECO:0000256" key="7">
    <source>
        <dbReference type="ARBA" id="ARBA00023027"/>
    </source>
</evidence>
<feature type="binding site" description="in other chain" evidence="8">
    <location>
        <position position="168"/>
    </location>
    <ligand>
        <name>deamido-NAD(+)</name>
        <dbReference type="ChEBI" id="CHEBI:58437"/>
        <note>ligand shared between two neighboring subunits</note>
    </ligand>
</feature>
<evidence type="ECO:0000256" key="3">
    <source>
        <dbReference type="ARBA" id="ARBA00022723"/>
    </source>
</evidence>
<dbReference type="CDD" id="cd00553">
    <property type="entry name" value="NAD_synthase"/>
    <property type="match status" value="1"/>
</dbReference>
<dbReference type="GO" id="GO:0005737">
    <property type="term" value="C:cytoplasm"/>
    <property type="evidence" value="ECO:0007669"/>
    <property type="project" value="InterPro"/>
</dbReference>
<feature type="binding site" evidence="8">
    <location>
        <position position="206"/>
    </location>
    <ligand>
        <name>ATP</name>
        <dbReference type="ChEBI" id="CHEBI:30616"/>
    </ligand>
</feature>
<keyword evidence="5 8" id="KW-0067">ATP-binding</keyword>